<evidence type="ECO:0000259" key="3">
    <source>
        <dbReference type="PROSITE" id="PS50887"/>
    </source>
</evidence>
<dbReference type="InterPro" id="IPR043128">
    <property type="entry name" value="Rev_trsase/Diguanyl_cyclase"/>
</dbReference>
<protein>
    <submittedName>
        <fullName evidence="4">Diguanylate cyclase</fullName>
        <ecNumber evidence="4">2.7.7.65</ecNumber>
    </submittedName>
</protein>
<feature type="transmembrane region" description="Helical" evidence="1">
    <location>
        <begin position="12"/>
        <end position="35"/>
    </location>
</feature>
<sequence>MIPLTWTRPGRMATWLILGNLLLIATLVVMTGLSLNNHRLSEEKRARDVVDNLAQSLSVEVGAELRNADNALSTIGLRYRSARLTADHQDALVRMLEEQRDLLPQVSVLRIADVRGQVVAGLSADERSFNVADRAYFTEAMMSTDMVISEPLQGRVNGEWSLILARRLINHDGQFAGVVFAVVTARHFLARFSQVALGPSGAVSLRSESMNLIARYSAGEPRSTKGFGGRQLSAQLQRSLAQNRDHGVYLTPTVIDQVERITAYRKVPGYSLTLFTGMGSGDFLASWRKQAWQQAMLTALVALAVAGASAMIHRTHQGERRSRKALARLAGEQDAMLQNDLVGMVRVFEGRALWCNPALEQMFGYEPGELTQSETRVLFMDDADHAHISHVGSSTIRAGERFRTQLRMRRKDGSAFWVDVSGMVLSDTDSLWTLADIDGLKQSEARAQDLALRDALTQLPNRRFFEERVGDAIHQARRTGQDFAVCYLDLDGFKPVNDQYGHNAGDEVLVQIAQRLQGLVRANDVVARLGGDEFAILLSGVSRATDVEQLLQRFLFSIQRRITLDAGERVSVNASMGAVIGGGDDVCAELLRLADEAMYGVKRTGKGRLQVVSVDDPAWAVAA</sequence>
<evidence type="ECO:0000259" key="2">
    <source>
        <dbReference type="PROSITE" id="PS50112"/>
    </source>
</evidence>
<dbReference type="Gene3D" id="3.30.450.20">
    <property type="entry name" value="PAS domain"/>
    <property type="match status" value="3"/>
</dbReference>
<dbReference type="PROSITE" id="PS50112">
    <property type="entry name" value="PAS"/>
    <property type="match status" value="1"/>
</dbReference>
<keyword evidence="1" id="KW-0812">Transmembrane</keyword>
<dbReference type="RefSeq" id="WP_261757505.1">
    <property type="nucleotide sequence ID" value="NZ_CP104562.2"/>
</dbReference>
<dbReference type="NCBIfam" id="TIGR00254">
    <property type="entry name" value="GGDEF"/>
    <property type="match status" value="1"/>
</dbReference>
<dbReference type="CDD" id="cd12914">
    <property type="entry name" value="PDC1_DGC_like"/>
    <property type="match status" value="1"/>
</dbReference>
<gene>
    <name evidence="4" type="ORF">N4261_22655</name>
</gene>
<evidence type="ECO:0000256" key="1">
    <source>
        <dbReference type="SAM" id="Phobius"/>
    </source>
</evidence>
<dbReference type="Pfam" id="PF08447">
    <property type="entry name" value="PAS_3"/>
    <property type="match status" value="1"/>
</dbReference>
<dbReference type="EMBL" id="CP104562">
    <property type="protein sequence ID" value="UXH77750.1"/>
    <property type="molecule type" value="Genomic_DNA"/>
</dbReference>
<keyword evidence="1" id="KW-1133">Transmembrane helix</keyword>
<dbReference type="CDD" id="cd01949">
    <property type="entry name" value="GGDEF"/>
    <property type="match status" value="1"/>
</dbReference>
<dbReference type="InterPro" id="IPR000014">
    <property type="entry name" value="PAS"/>
</dbReference>
<dbReference type="PANTHER" id="PTHR44757:SF2">
    <property type="entry name" value="BIOFILM ARCHITECTURE MAINTENANCE PROTEIN MBAA"/>
    <property type="match status" value="1"/>
</dbReference>
<accession>A0ABY6B393</accession>
<name>A0ABY6B393_9BURK</name>
<dbReference type="InterPro" id="IPR013655">
    <property type="entry name" value="PAS_fold_3"/>
</dbReference>
<dbReference type="InterPro" id="IPR000160">
    <property type="entry name" value="GGDEF_dom"/>
</dbReference>
<dbReference type="SMART" id="SM00267">
    <property type="entry name" value="GGDEF"/>
    <property type="match status" value="1"/>
</dbReference>
<evidence type="ECO:0000313" key="4">
    <source>
        <dbReference type="EMBL" id="UXH77750.1"/>
    </source>
</evidence>
<dbReference type="EC" id="2.7.7.65" evidence="4"/>
<keyword evidence="4" id="KW-0548">Nucleotidyltransferase</keyword>
<organism evidence="4 5">
    <name type="scientific">Roseateles amylovorans</name>
    <dbReference type="NCBI Taxonomy" id="2978473"/>
    <lineage>
        <taxon>Bacteria</taxon>
        <taxon>Pseudomonadati</taxon>
        <taxon>Pseudomonadota</taxon>
        <taxon>Betaproteobacteria</taxon>
        <taxon>Burkholderiales</taxon>
        <taxon>Sphaerotilaceae</taxon>
        <taxon>Roseateles</taxon>
    </lineage>
</organism>
<evidence type="ECO:0000313" key="5">
    <source>
        <dbReference type="Proteomes" id="UP001064933"/>
    </source>
</evidence>
<dbReference type="Proteomes" id="UP001064933">
    <property type="component" value="Chromosome"/>
</dbReference>
<feature type="domain" description="GGDEF" evidence="3">
    <location>
        <begin position="481"/>
        <end position="614"/>
    </location>
</feature>
<proteinExistence type="predicted"/>
<keyword evidence="4" id="KW-0808">Transferase</keyword>
<dbReference type="Pfam" id="PF00990">
    <property type="entry name" value="GGDEF"/>
    <property type="match status" value="1"/>
</dbReference>
<dbReference type="PROSITE" id="PS50887">
    <property type="entry name" value="GGDEF"/>
    <property type="match status" value="1"/>
</dbReference>
<dbReference type="InterPro" id="IPR052155">
    <property type="entry name" value="Biofilm_reg_signaling"/>
</dbReference>
<dbReference type="NCBIfam" id="TIGR00229">
    <property type="entry name" value="sensory_box"/>
    <property type="match status" value="1"/>
</dbReference>
<dbReference type="CDD" id="cd12915">
    <property type="entry name" value="PDC2_DGC_like"/>
    <property type="match status" value="1"/>
</dbReference>
<feature type="domain" description="PAS" evidence="2">
    <location>
        <begin position="349"/>
        <end position="399"/>
    </location>
</feature>
<dbReference type="PANTHER" id="PTHR44757">
    <property type="entry name" value="DIGUANYLATE CYCLASE DGCP"/>
    <property type="match status" value="1"/>
</dbReference>
<keyword evidence="1" id="KW-0472">Membrane</keyword>
<keyword evidence="5" id="KW-1185">Reference proteome</keyword>
<dbReference type="SUPFAM" id="SSF55785">
    <property type="entry name" value="PYP-like sensor domain (PAS domain)"/>
    <property type="match status" value="1"/>
</dbReference>
<dbReference type="CDD" id="cd00130">
    <property type="entry name" value="PAS"/>
    <property type="match status" value="1"/>
</dbReference>
<dbReference type="SUPFAM" id="SSF55073">
    <property type="entry name" value="Nucleotide cyclase"/>
    <property type="match status" value="1"/>
</dbReference>
<dbReference type="Gene3D" id="3.30.70.270">
    <property type="match status" value="1"/>
</dbReference>
<reference evidence="4" key="1">
    <citation type="submission" date="2022-10" db="EMBL/GenBank/DDBJ databases">
        <title>Characterization and whole genome sequencing of a new Roseateles species, isolated from fresh water.</title>
        <authorList>
            <person name="Guliayeva D.Y."/>
            <person name="Akhremchuk A.E."/>
            <person name="Sikolenko M.A."/>
            <person name="Valentovich L.N."/>
            <person name="Sidarenka A.V."/>
        </authorList>
    </citation>
    <scope>NUCLEOTIDE SEQUENCE</scope>
    <source>
        <strain evidence="4">BIM B-1768</strain>
    </source>
</reference>
<dbReference type="GO" id="GO:0052621">
    <property type="term" value="F:diguanylate cyclase activity"/>
    <property type="evidence" value="ECO:0007669"/>
    <property type="project" value="UniProtKB-EC"/>
</dbReference>
<dbReference type="InterPro" id="IPR035965">
    <property type="entry name" value="PAS-like_dom_sf"/>
</dbReference>
<dbReference type="InterPro" id="IPR029787">
    <property type="entry name" value="Nucleotide_cyclase"/>
</dbReference>